<protein>
    <submittedName>
        <fullName evidence="5">GntR family transcriptional regulator</fullName>
    </submittedName>
</protein>
<dbReference type="PROSITE" id="PS50949">
    <property type="entry name" value="HTH_GNTR"/>
    <property type="match status" value="1"/>
</dbReference>
<sequence>MKRVKLKLVERLQTGYHRPGYKFSSNRALAQRYGICYQTANRLIDELTREGYLHRIPSSGTYVAGLEQPPQGVILSFNSHIREDNFGGLLLHCLQERLAKEGIPYRHVRGSAFKSYYKGQYSIIWGQRYDLRDLSSHLQYSLIVDEELESGVNSVFTDRVAIDHYSMGQKCGHLLMKKGAKHVAMLAGRKSTFATTRALKGFQEVFPDAEILYQKDWGYNEAKESARSLHNKKLDGCFAIGDEGAKALQEEFGSKFPITSTGDERSLSALNVEGVCIPWSKVVDEIIRLYRIRSNADATPGYRSKVKPSRVLKVS</sequence>
<dbReference type="RefSeq" id="WP_317833382.1">
    <property type="nucleotide sequence ID" value="NZ_CP136920.1"/>
</dbReference>
<dbReference type="InterPro" id="IPR036388">
    <property type="entry name" value="WH-like_DNA-bd_sf"/>
</dbReference>
<dbReference type="Pfam" id="PF00392">
    <property type="entry name" value="GntR"/>
    <property type="match status" value="1"/>
</dbReference>
<dbReference type="AlphaFoldDB" id="A0AAQ3QV16"/>
<dbReference type="SUPFAM" id="SSF53822">
    <property type="entry name" value="Periplasmic binding protein-like I"/>
    <property type="match status" value="1"/>
</dbReference>
<evidence type="ECO:0000313" key="6">
    <source>
        <dbReference type="Proteomes" id="UP001304300"/>
    </source>
</evidence>
<evidence type="ECO:0000313" key="5">
    <source>
        <dbReference type="EMBL" id="WOO41043.1"/>
    </source>
</evidence>
<evidence type="ECO:0000256" key="2">
    <source>
        <dbReference type="ARBA" id="ARBA00023125"/>
    </source>
</evidence>
<name>A0AAQ3QV16_9BACT</name>
<evidence type="ECO:0000256" key="3">
    <source>
        <dbReference type="ARBA" id="ARBA00023163"/>
    </source>
</evidence>
<keyword evidence="1" id="KW-0805">Transcription regulation</keyword>
<reference evidence="5 6" key="1">
    <citation type="submission" date="2023-10" db="EMBL/GenBank/DDBJ databases">
        <title>Rubellicoccus peritrichatus gen. nov., sp. nov., isolated from an algae of coral reef tank.</title>
        <authorList>
            <person name="Luo J."/>
        </authorList>
    </citation>
    <scope>NUCLEOTIDE SEQUENCE [LARGE SCALE GENOMIC DNA]</scope>
    <source>
        <strain evidence="5 6">CR14</strain>
    </source>
</reference>
<feature type="domain" description="HTH gntR-type" evidence="4">
    <location>
        <begin position="1"/>
        <end position="66"/>
    </location>
</feature>
<dbReference type="GO" id="GO:0003677">
    <property type="term" value="F:DNA binding"/>
    <property type="evidence" value="ECO:0007669"/>
    <property type="project" value="UniProtKB-KW"/>
</dbReference>
<organism evidence="5 6">
    <name type="scientific">Rubellicoccus peritrichatus</name>
    <dbReference type="NCBI Taxonomy" id="3080537"/>
    <lineage>
        <taxon>Bacteria</taxon>
        <taxon>Pseudomonadati</taxon>
        <taxon>Verrucomicrobiota</taxon>
        <taxon>Opitutia</taxon>
        <taxon>Puniceicoccales</taxon>
        <taxon>Cerasicoccaceae</taxon>
        <taxon>Rubellicoccus</taxon>
    </lineage>
</organism>
<proteinExistence type="predicted"/>
<dbReference type="InterPro" id="IPR000524">
    <property type="entry name" value="Tscrpt_reg_HTH_GntR"/>
</dbReference>
<dbReference type="Proteomes" id="UP001304300">
    <property type="component" value="Chromosome"/>
</dbReference>
<dbReference type="InterPro" id="IPR028082">
    <property type="entry name" value="Peripla_BP_I"/>
</dbReference>
<keyword evidence="3" id="KW-0804">Transcription</keyword>
<keyword evidence="6" id="KW-1185">Reference proteome</keyword>
<evidence type="ECO:0000256" key="1">
    <source>
        <dbReference type="ARBA" id="ARBA00023015"/>
    </source>
</evidence>
<dbReference type="SUPFAM" id="SSF46785">
    <property type="entry name" value="Winged helix' DNA-binding domain"/>
    <property type="match status" value="1"/>
</dbReference>
<gene>
    <name evidence="5" type="ORF">RZN69_20680</name>
</gene>
<dbReference type="SMART" id="SM00345">
    <property type="entry name" value="HTH_GNTR"/>
    <property type="match status" value="1"/>
</dbReference>
<dbReference type="Gene3D" id="3.40.50.2300">
    <property type="match status" value="1"/>
</dbReference>
<dbReference type="KEGG" id="puo:RZN69_20680"/>
<dbReference type="GO" id="GO:0003700">
    <property type="term" value="F:DNA-binding transcription factor activity"/>
    <property type="evidence" value="ECO:0007669"/>
    <property type="project" value="InterPro"/>
</dbReference>
<dbReference type="Gene3D" id="1.10.10.10">
    <property type="entry name" value="Winged helix-like DNA-binding domain superfamily/Winged helix DNA-binding domain"/>
    <property type="match status" value="1"/>
</dbReference>
<evidence type="ECO:0000259" key="4">
    <source>
        <dbReference type="PROSITE" id="PS50949"/>
    </source>
</evidence>
<accession>A0AAQ3QV16</accession>
<dbReference type="InterPro" id="IPR036390">
    <property type="entry name" value="WH_DNA-bd_sf"/>
</dbReference>
<dbReference type="EMBL" id="CP136920">
    <property type="protein sequence ID" value="WOO41043.1"/>
    <property type="molecule type" value="Genomic_DNA"/>
</dbReference>
<keyword evidence="2" id="KW-0238">DNA-binding</keyword>